<dbReference type="RefSeq" id="WP_100665893.1">
    <property type="nucleotide sequence ID" value="NZ_CP042383.1"/>
</dbReference>
<evidence type="ECO:0000313" key="1">
    <source>
        <dbReference type="EMBL" id="QEA41710.1"/>
    </source>
</evidence>
<dbReference type="Proteomes" id="UP000321296">
    <property type="component" value="Chromosome"/>
</dbReference>
<evidence type="ECO:0000313" key="2">
    <source>
        <dbReference type="Proteomes" id="UP000321296"/>
    </source>
</evidence>
<proteinExistence type="predicted"/>
<dbReference type="AlphaFoldDB" id="A0A5B8T3N9"/>
<name>A0A5B8T3N9_LEUPS</name>
<dbReference type="GeneID" id="97229685"/>
<organism evidence="1 2">
    <name type="scientific">Leuconostoc pseudomesenteroides</name>
    <dbReference type="NCBI Taxonomy" id="33968"/>
    <lineage>
        <taxon>Bacteria</taxon>
        <taxon>Bacillati</taxon>
        <taxon>Bacillota</taxon>
        <taxon>Bacilli</taxon>
        <taxon>Lactobacillales</taxon>
        <taxon>Lactobacillaceae</taxon>
        <taxon>Leuconostoc</taxon>
    </lineage>
</organism>
<dbReference type="EMBL" id="CP042383">
    <property type="protein sequence ID" value="QEA41710.1"/>
    <property type="molecule type" value="Genomic_DNA"/>
</dbReference>
<dbReference type="Gene3D" id="2.10.260.10">
    <property type="match status" value="1"/>
</dbReference>
<dbReference type="InterPro" id="IPR037914">
    <property type="entry name" value="SpoVT-AbrB_sf"/>
</dbReference>
<gene>
    <name evidence="1" type="ORF">FGL85_03975</name>
</gene>
<sequence>MMTIVKARKQGNSVAVTLPSELGITVGQEFLAIKKNNSLIFTPKLNNPFDKLKENELIDEQEVMVEDIIDD</sequence>
<reference evidence="1 2" key="1">
    <citation type="submission" date="2019-06" db="EMBL/GenBank/DDBJ databases">
        <title>Genome analyses of bacteria isolated from kimchi.</title>
        <authorList>
            <person name="Lee S."/>
            <person name="Ahn S."/>
            <person name="Roh S."/>
        </authorList>
    </citation>
    <scope>NUCLEOTIDE SEQUENCE [LARGE SCALE GENOMIC DNA]</scope>
    <source>
        <strain evidence="1 2">CBA3630</strain>
    </source>
</reference>
<protein>
    <submittedName>
        <fullName evidence="1">AbrB family transcriptional regulator</fullName>
    </submittedName>
</protein>
<accession>A0A5B8T3N9</accession>
<dbReference type="NCBIfam" id="NF047400">
    <property type="entry name" value="MazE_PemI_antitoxin"/>
    <property type="match status" value="1"/>
</dbReference>
<dbReference type="SUPFAM" id="SSF89447">
    <property type="entry name" value="AbrB/MazE/MraZ-like"/>
    <property type="match status" value="1"/>
</dbReference>
<dbReference type="KEGG" id="lpse:FGL85_03975"/>